<proteinExistence type="predicted"/>
<organism evidence="2 3">
    <name type="scientific">Taxus chinensis</name>
    <name type="common">Chinese yew</name>
    <name type="synonym">Taxus wallichiana var. chinensis</name>
    <dbReference type="NCBI Taxonomy" id="29808"/>
    <lineage>
        <taxon>Eukaryota</taxon>
        <taxon>Viridiplantae</taxon>
        <taxon>Streptophyta</taxon>
        <taxon>Embryophyta</taxon>
        <taxon>Tracheophyta</taxon>
        <taxon>Spermatophyta</taxon>
        <taxon>Pinopsida</taxon>
        <taxon>Pinidae</taxon>
        <taxon>Conifers II</taxon>
        <taxon>Cupressales</taxon>
        <taxon>Taxaceae</taxon>
        <taxon>Taxus</taxon>
    </lineage>
</organism>
<dbReference type="PANTHER" id="PTHR31414:SF16">
    <property type="entry name" value="TRANSMEMBRANE PROTEIN"/>
    <property type="match status" value="1"/>
</dbReference>
<keyword evidence="1" id="KW-0812">Transmembrane</keyword>
<evidence type="ECO:0000313" key="3">
    <source>
        <dbReference type="Proteomes" id="UP000824469"/>
    </source>
</evidence>
<dbReference type="InterPro" id="IPR040283">
    <property type="entry name" value="DDB_G0292058-like"/>
</dbReference>
<feature type="transmembrane region" description="Helical" evidence="1">
    <location>
        <begin position="226"/>
        <end position="248"/>
    </location>
</feature>
<evidence type="ECO:0000256" key="1">
    <source>
        <dbReference type="SAM" id="Phobius"/>
    </source>
</evidence>
<keyword evidence="1" id="KW-0472">Membrane</keyword>
<dbReference type="AlphaFoldDB" id="A0AA38KZ91"/>
<dbReference type="Proteomes" id="UP000824469">
    <property type="component" value="Unassembled WGS sequence"/>
</dbReference>
<evidence type="ECO:0000313" key="2">
    <source>
        <dbReference type="EMBL" id="KAH9310909.1"/>
    </source>
</evidence>
<dbReference type="PANTHER" id="PTHR31414">
    <property type="entry name" value="TRANSMEMBRANE PROTEIN DDB_G0292058"/>
    <property type="match status" value="1"/>
</dbReference>
<feature type="transmembrane region" description="Helical" evidence="1">
    <location>
        <begin position="255"/>
        <end position="278"/>
    </location>
</feature>
<accession>A0AA38KZ91</accession>
<dbReference type="EMBL" id="JAHRHJ020000006">
    <property type="protein sequence ID" value="KAH9310909.1"/>
    <property type="molecule type" value="Genomic_DNA"/>
</dbReference>
<sequence>IRTASAVEEDTVVLHGVEYLEQSVPAAAPSVVEENSSLILAGHRTHRRDPLDDFKRYGGGWNITNQHYWASVGFTGVPLFVIGALWFIAFGFVLLVLLCYHCCCGRRVNVKLHNKTYTISLILLIIFTCIGIVGSILLYVGQDKFHRNISHTLDYVVDQSEFTVQNLRNVSQYLALAKTTGVDQIFLPVSEQQKIDDLNRKLKTEANSLESKTYDNSHNIENVLDAVRVILIVVAAAMMFLVFLGLVFSILGLKFLVYILVLVAWFLVAATFILSGVFCFLSNSVSDTCVAMEEWVAHPYANTALDEILPCVDPATANQSLNQSKEVTGKVVDVVNTVLNNFANRNLPPNAGPIYYNQSGPLVPTLCNPYNSQMSDRQCKVGEVNFTNAPQVWSNYTCQVSSSGKCVSTGRITPSIYSQLVTAVNISYGLYHYTPFLVNLEDCTFVRDTFRTISMEYCPGLRKHIKWVYIGLVLISSGVMLSIIFWVIYSKQRRHRKEYFAKKDKQFPGGGTEEREAKPV</sequence>
<name>A0AA38KZ91_TAXCH</name>
<keyword evidence="3" id="KW-1185">Reference proteome</keyword>
<dbReference type="GO" id="GO:0016020">
    <property type="term" value="C:membrane"/>
    <property type="evidence" value="ECO:0007669"/>
    <property type="project" value="TreeGrafter"/>
</dbReference>
<dbReference type="OMA" id="WKNFECQ"/>
<keyword evidence="1" id="KW-1133">Transmembrane helix</keyword>
<feature type="transmembrane region" description="Helical" evidence="1">
    <location>
        <begin position="121"/>
        <end position="140"/>
    </location>
</feature>
<comment type="caution">
    <text evidence="2">The sequence shown here is derived from an EMBL/GenBank/DDBJ whole genome shotgun (WGS) entry which is preliminary data.</text>
</comment>
<feature type="transmembrane region" description="Helical" evidence="1">
    <location>
        <begin position="467"/>
        <end position="489"/>
    </location>
</feature>
<protein>
    <submittedName>
        <fullName evidence="2">Uncharacterized protein</fullName>
    </submittedName>
</protein>
<reference evidence="2 3" key="1">
    <citation type="journal article" date="2021" name="Nat. Plants">
        <title>The Taxus genome provides insights into paclitaxel biosynthesis.</title>
        <authorList>
            <person name="Xiong X."/>
            <person name="Gou J."/>
            <person name="Liao Q."/>
            <person name="Li Y."/>
            <person name="Zhou Q."/>
            <person name="Bi G."/>
            <person name="Li C."/>
            <person name="Du R."/>
            <person name="Wang X."/>
            <person name="Sun T."/>
            <person name="Guo L."/>
            <person name="Liang H."/>
            <person name="Lu P."/>
            <person name="Wu Y."/>
            <person name="Zhang Z."/>
            <person name="Ro D.K."/>
            <person name="Shang Y."/>
            <person name="Huang S."/>
            <person name="Yan J."/>
        </authorList>
    </citation>
    <scope>NUCLEOTIDE SEQUENCE [LARGE SCALE GENOMIC DNA]</scope>
    <source>
        <strain evidence="2">Ta-2019</strain>
    </source>
</reference>
<feature type="transmembrane region" description="Helical" evidence="1">
    <location>
        <begin position="77"/>
        <end position="100"/>
    </location>
</feature>
<gene>
    <name evidence="2" type="ORF">KI387_025944</name>
</gene>
<feature type="non-terminal residue" evidence="2">
    <location>
        <position position="1"/>
    </location>
</feature>